<accession>A0A7S4VAH1</accession>
<dbReference type="Pfam" id="PF16561">
    <property type="entry name" value="AMPK1_CBM"/>
    <property type="match status" value="1"/>
</dbReference>
<dbReference type="PANTHER" id="PTHR46316:SF2">
    <property type="entry name" value="SNF1-RELATED PROTEIN KINASE REGULATORY SUBUNIT BETA-2"/>
    <property type="match status" value="1"/>
</dbReference>
<proteinExistence type="inferred from homology"/>
<sequence>MGTVQARQQALVSSRNSLTAAGSHLAGGPGAPPDPAARAVPPSSEAHQDERIPVVFTWNHGGQQVYLAASFNSWREQIPMVRSGNEFHVVQELPRGIHQYKFIVDDQWRFAPDQPKTQDSDGNMNNILDIVNYQRWRLEEEQHREEQVPQQRFGQHIPDPHDYTLDPPQIPIVLSKSVLCAIPLRSSAQPLNIPTHAISDHVYLHDHVEGGSVFALAKVAVTHRFGNSYSTNVFITRSPFDGCGFAEGTEKRPVNLLKKAMRGR</sequence>
<evidence type="ECO:0000256" key="2">
    <source>
        <dbReference type="SAM" id="MobiDB-lite"/>
    </source>
</evidence>
<evidence type="ECO:0000256" key="1">
    <source>
        <dbReference type="ARBA" id="ARBA00010926"/>
    </source>
</evidence>
<comment type="similarity">
    <text evidence="1">Belongs to the 5'-AMP-activated protein kinase beta subunit family.</text>
</comment>
<feature type="region of interest" description="Disordered" evidence="2">
    <location>
        <begin position="1"/>
        <end position="46"/>
    </location>
</feature>
<dbReference type="GO" id="GO:0005737">
    <property type="term" value="C:cytoplasm"/>
    <property type="evidence" value="ECO:0007669"/>
    <property type="project" value="UniProtKB-ARBA"/>
</dbReference>
<reference evidence="4" key="1">
    <citation type="submission" date="2021-01" db="EMBL/GenBank/DDBJ databases">
        <authorList>
            <person name="Corre E."/>
            <person name="Pelletier E."/>
            <person name="Niang G."/>
            <person name="Scheremetjew M."/>
            <person name="Finn R."/>
            <person name="Kale V."/>
            <person name="Holt S."/>
            <person name="Cochrane G."/>
            <person name="Meng A."/>
            <person name="Brown T."/>
            <person name="Cohen L."/>
        </authorList>
    </citation>
    <scope>NUCLEOTIDE SEQUENCE</scope>
    <source>
        <strain evidence="4">CCMP3105</strain>
    </source>
</reference>
<dbReference type="InterPro" id="IPR006828">
    <property type="entry name" value="ASC_dom"/>
</dbReference>
<dbReference type="InterPro" id="IPR032640">
    <property type="entry name" value="AMPK1_CBM"/>
</dbReference>
<dbReference type="SMART" id="SM01010">
    <property type="entry name" value="AMPKBI"/>
    <property type="match status" value="1"/>
</dbReference>
<protein>
    <recommendedName>
        <fullName evidence="3">Association with the SNF1 complex (ASC) domain-containing protein</fullName>
    </recommendedName>
</protein>
<dbReference type="Gene3D" id="6.20.250.60">
    <property type="match status" value="1"/>
</dbReference>
<dbReference type="SUPFAM" id="SSF160219">
    <property type="entry name" value="AMPKBI-like"/>
    <property type="match status" value="1"/>
</dbReference>
<dbReference type="Gene3D" id="2.60.40.10">
    <property type="entry name" value="Immunoglobulins"/>
    <property type="match status" value="1"/>
</dbReference>
<name>A0A7S4VAH1_9DINO</name>
<dbReference type="SUPFAM" id="SSF81296">
    <property type="entry name" value="E set domains"/>
    <property type="match status" value="1"/>
</dbReference>
<evidence type="ECO:0000259" key="3">
    <source>
        <dbReference type="SMART" id="SM01010"/>
    </source>
</evidence>
<organism evidence="4">
    <name type="scientific">Alexandrium monilatum</name>
    <dbReference type="NCBI Taxonomy" id="311494"/>
    <lineage>
        <taxon>Eukaryota</taxon>
        <taxon>Sar</taxon>
        <taxon>Alveolata</taxon>
        <taxon>Dinophyceae</taxon>
        <taxon>Gonyaulacales</taxon>
        <taxon>Pyrocystaceae</taxon>
        <taxon>Alexandrium</taxon>
    </lineage>
</organism>
<dbReference type="InterPro" id="IPR037256">
    <property type="entry name" value="ASC_dom_sf"/>
</dbReference>
<feature type="domain" description="Association with the SNF1 complex (ASC)" evidence="3">
    <location>
        <begin position="146"/>
        <end position="238"/>
    </location>
</feature>
<gene>
    <name evidence="4" type="ORF">AMON00008_LOCUS28291</name>
</gene>
<dbReference type="CDD" id="cd02859">
    <property type="entry name" value="E_set_AMPKbeta_like_N"/>
    <property type="match status" value="1"/>
</dbReference>
<evidence type="ECO:0000313" key="4">
    <source>
        <dbReference type="EMBL" id="CAE4599458.1"/>
    </source>
</evidence>
<feature type="compositionally biased region" description="Polar residues" evidence="2">
    <location>
        <begin position="1"/>
        <end position="20"/>
    </location>
</feature>
<dbReference type="InterPro" id="IPR013783">
    <property type="entry name" value="Ig-like_fold"/>
</dbReference>
<dbReference type="InterPro" id="IPR014756">
    <property type="entry name" value="Ig_E-set"/>
</dbReference>
<dbReference type="PANTHER" id="PTHR46316">
    <property type="entry name" value="SNF1-RELATED PROTEIN KINASE REGULATORY SUBUNIT BETA-1"/>
    <property type="match status" value="1"/>
</dbReference>
<dbReference type="InterPro" id="IPR043554">
    <property type="entry name" value="KINB"/>
</dbReference>
<dbReference type="AlphaFoldDB" id="A0A7S4VAH1"/>
<dbReference type="EMBL" id="HBNR01040812">
    <property type="protein sequence ID" value="CAE4599458.1"/>
    <property type="molecule type" value="Transcribed_RNA"/>
</dbReference>
<dbReference type="Pfam" id="PF04739">
    <property type="entry name" value="AMPKBI"/>
    <property type="match status" value="1"/>
</dbReference>